<accession>A0A9C7GCA8</accession>
<dbReference type="InterPro" id="IPR012845">
    <property type="entry name" value="RNA_pol_sigma_FliA_WhiG"/>
</dbReference>
<organism evidence="8 9">
    <name type="scientific">Pseudoneobacillus rhizosphaerae</name>
    <dbReference type="NCBI Taxonomy" id="2880968"/>
    <lineage>
        <taxon>Bacteria</taxon>
        <taxon>Bacillati</taxon>
        <taxon>Bacillota</taxon>
        <taxon>Bacilli</taxon>
        <taxon>Bacillales</taxon>
        <taxon>Bacillaceae</taxon>
        <taxon>Pseudoneobacillus</taxon>
    </lineage>
</organism>
<dbReference type="PANTHER" id="PTHR30385:SF7">
    <property type="entry name" value="RNA POLYMERASE SIGMA FACTOR FLIA"/>
    <property type="match status" value="1"/>
</dbReference>
<keyword evidence="9" id="KW-1185">Reference proteome</keyword>
<dbReference type="InterPro" id="IPR013325">
    <property type="entry name" value="RNA_pol_sigma_r2"/>
</dbReference>
<keyword evidence="1" id="KW-0805">Transcription regulation</keyword>
<evidence type="ECO:0000259" key="6">
    <source>
        <dbReference type="Pfam" id="PF04542"/>
    </source>
</evidence>
<dbReference type="CDD" id="cd06171">
    <property type="entry name" value="Sigma70_r4"/>
    <property type="match status" value="1"/>
</dbReference>
<dbReference type="PANTHER" id="PTHR30385">
    <property type="entry name" value="SIGMA FACTOR F FLAGELLAR"/>
    <property type="match status" value="1"/>
</dbReference>
<evidence type="ECO:0000256" key="4">
    <source>
        <dbReference type="ARBA" id="ARBA00023163"/>
    </source>
</evidence>
<dbReference type="NCBIfam" id="NF005413">
    <property type="entry name" value="PRK06986.1"/>
    <property type="match status" value="1"/>
</dbReference>
<dbReference type="Proteomes" id="UP000789845">
    <property type="component" value="Unassembled WGS sequence"/>
</dbReference>
<evidence type="ECO:0000256" key="1">
    <source>
        <dbReference type="ARBA" id="ARBA00023015"/>
    </source>
</evidence>
<dbReference type="Pfam" id="PF04539">
    <property type="entry name" value="Sigma70_r3"/>
    <property type="match status" value="1"/>
</dbReference>
<protein>
    <submittedName>
        <fullName evidence="8">RNA polymerase sigma-D factor</fullName>
    </submittedName>
</protein>
<dbReference type="InterPro" id="IPR007627">
    <property type="entry name" value="RNA_pol_sigma70_r2"/>
</dbReference>
<feature type="domain" description="RNA polymerase sigma-70 region 2" evidence="6">
    <location>
        <begin position="33"/>
        <end position="104"/>
    </location>
</feature>
<gene>
    <name evidence="8" type="primary">sigD</name>
    <name evidence="8" type="ORF">NEOCIP111885_03504</name>
</gene>
<dbReference type="InterPro" id="IPR007624">
    <property type="entry name" value="RNA_pol_sigma70_r3"/>
</dbReference>
<keyword evidence="4" id="KW-0804">Transcription</keyword>
<dbReference type="InterPro" id="IPR013324">
    <property type="entry name" value="RNA_pol_sigma_r3/r4-like"/>
</dbReference>
<dbReference type="Gene3D" id="1.10.1740.10">
    <property type="match status" value="1"/>
</dbReference>
<dbReference type="Gene3D" id="1.20.140.160">
    <property type="match status" value="1"/>
</dbReference>
<dbReference type="SUPFAM" id="SSF88946">
    <property type="entry name" value="Sigma2 domain of RNA polymerase sigma factors"/>
    <property type="match status" value="1"/>
</dbReference>
<dbReference type="InterPro" id="IPR007630">
    <property type="entry name" value="RNA_pol_sigma70_r4"/>
</dbReference>
<comment type="caution">
    <text evidence="8">The sequence shown here is derived from an EMBL/GenBank/DDBJ whole genome shotgun (WGS) entry which is preliminary data.</text>
</comment>
<dbReference type="PIRSF" id="PIRSF000770">
    <property type="entry name" value="RNA_pol_sigma-SigE/K"/>
    <property type="match status" value="1"/>
</dbReference>
<dbReference type="RefSeq" id="WP_230497998.1">
    <property type="nucleotide sequence ID" value="NZ_CAKJTG010000023.1"/>
</dbReference>
<dbReference type="SUPFAM" id="SSF88659">
    <property type="entry name" value="Sigma3 and sigma4 domains of RNA polymerase sigma factors"/>
    <property type="match status" value="2"/>
</dbReference>
<dbReference type="GO" id="GO:0006352">
    <property type="term" value="P:DNA-templated transcription initiation"/>
    <property type="evidence" value="ECO:0007669"/>
    <property type="project" value="InterPro"/>
</dbReference>
<keyword evidence="3" id="KW-0238">DNA-binding</keyword>
<reference evidence="8" key="1">
    <citation type="submission" date="2021-10" db="EMBL/GenBank/DDBJ databases">
        <authorList>
            <person name="Criscuolo A."/>
        </authorList>
    </citation>
    <scope>NUCLEOTIDE SEQUENCE</scope>
    <source>
        <strain evidence="8">CIP111885</strain>
    </source>
</reference>
<dbReference type="PRINTS" id="PR00046">
    <property type="entry name" value="SIGMA70FCT"/>
</dbReference>
<evidence type="ECO:0000259" key="5">
    <source>
        <dbReference type="Pfam" id="PF04539"/>
    </source>
</evidence>
<dbReference type="EMBL" id="CAKJTG010000023">
    <property type="protein sequence ID" value="CAG9609761.1"/>
    <property type="molecule type" value="Genomic_DNA"/>
</dbReference>
<dbReference type="Pfam" id="PF04545">
    <property type="entry name" value="Sigma70_r4"/>
    <property type="match status" value="1"/>
</dbReference>
<dbReference type="AlphaFoldDB" id="A0A9C7GCA8"/>
<keyword evidence="2" id="KW-0731">Sigma factor</keyword>
<dbReference type="GO" id="GO:0003677">
    <property type="term" value="F:DNA binding"/>
    <property type="evidence" value="ECO:0007669"/>
    <property type="project" value="UniProtKB-KW"/>
</dbReference>
<dbReference type="NCBIfam" id="TIGR02479">
    <property type="entry name" value="FliA_WhiG"/>
    <property type="match status" value="1"/>
</dbReference>
<name>A0A9C7GCA8_9BACI</name>
<sequence>MLRPAIQESIPHILLWRKYREGNDFTSQESLAKQYMHLVEQMANRLCQHIPQRVVPKEDLMGFGYIGLLEAIKKFDYKKGFQFETYGLWRIKGAMLDGLRQMDWVTRGNREKAKKINHAHRFLEQQLMREPTEEELSEYLSMPLEEVKQGMATLTLSTLLSLDEPVYSNEEEGKNQSRLDQITDPKIKSNDTRLLMDEFRNTVANCIDAMPEKERLVISLFYYEGLAQVEIAEILNLTKGRISQIHSRAILRLRQGLEAKGFHFDSFY</sequence>
<dbReference type="GO" id="GO:0016987">
    <property type="term" value="F:sigma factor activity"/>
    <property type="evidence" value="ECO:0007669"/>
    <property type="project" value="UniProtKB-KW"/>
</dbReference>
<feature type="domain" description="RNA polymerase sigma-70 region 3" evidence="5">
    <location>
        <begin position="111"/>
        <end position="164"/>
    </location>
</feature>
<dbReference type="InterPro" id="IPR000943">
    <property type="entry name" value="RNA_pol_sigma70"/>
</dbReference>
<evidence type="ECO:0000313" key="8">
    <source>
        <dbReference type="EMBL" id="CAG9609761.1"/>
    </source>
</evidence>
<evidence type="ECO:0000313" key="9">
    <source>
        <dbReference type="Proteomes" id="UP000789845"/>
    </source>
</evidence>
<dbReference type="GO" id="GO:0003899">
    <property type="term" value="F:DNA-directed RNA polymerase activity"/>
    <property type="evidence" value="ECO:0007669"/>
    <property type="project" value="InterPro"/>
</dbReference>
<evidence type="ECO:0000256" key="3">
    <source>
        <dbReference type="ARBA" id="ARBA00023125"/>
    </source>
</evidence>
<feature type="domain" description="RNA polymerase sigma-70 region 4" evidence="7">
    <location>
        <begin position="206"/>
        <end position="255"/>
    </location>
</feature>
<evidence type="ECO:0000256" key="2">
    <source>
        <dbReference type="ARBA" id="ARBA00023082"/>
    </source>
</evidence>
<proteinExistence type="predicted"/>
<dbReference type="NCBIfam" id="TIGR02937">
    <property type="entry name" value="sigma70-ECF"/>
    <property type="match status" value="1"/>
</dbReference>
<evidence type="ECO:0000259" key="7">
    <source>
        <dbReference type="Pfam" id="PF04545"/>
    </source>
</evidence>
<dbReference type="InterPro" id="IPR014284">
    <property type="entry name" value="RNA_pol_sigma-70_dom"/>
</dbReference>
<dbReference type="Pfam" id="PF04542">
    <property type="entry name" value="Sigma70_r2"/>
    <property type="match status" value="1"/>
</dbReference>